<evidence type="ECO:0000313" key="16">
    <source>
        <dbReference type="Proteomes" id="UP001583172"/>
    </source>
</evidence>
<gene>
    <name evidence="15" type="ORF">VTJ49DRAFT_6764</name>
</gene>
<keyword evidence="10" id="KW-0413">Isomerase</keyword>
<proteinExistence type="inferred from homology"/>
<evidence type="ECO:0000256" key="8">
    <source>
        <dbReference type="ARBA" id="ARBA00022786"/>
    </source>
</evidence>
<accession>A0ABR3VIF0</accession>
<dbReference type="InterPro" id="IPR003613">
    <property type="entry name" value="Ubox_domain"/>
</dbReference>
<dbReference type="PANTHER" id="PTHR21330">
    <property type="entry name" value="E3 SUMO-PROTEIN LIGASE NSE2"/>
    <property type="match status" value="1"/>
</dbReference>
<reference evidence="15 16" key="1">
    <citation type="journal article" date="2024" name="Commun. Biol.">
        <title>Comparative genomic analysis of thermophilic fungi reveals convergent evolutionary adaptations and gene losses.</title>
        <authorList>
            <person name="Steindorff A.S."/>
            <person name="Aguilar-Pontes M.V."/>
            <person name="Robinson A.J."/>
            <person name="Andreopoulos B."/>
            <person name="LaButti K."/>
            <person name="Kuo A."/>
            <person name="Mondo S."/>
            <person name="Riley R."/>
            <person name="Otillar R."/>
            <person name="Haridas S."/>
            <person name="Lipzen A."/>
            <person name="Grimwood J."/>
            <person name="Schmutz J."/>
            <person name="Clum A."/>
            <person name="Reid I.D."/>
            <person name="Moisan M.C."/>
            <person name="Butler G."/>
            <person name="Nguyen T.T.M."/>
            <person name="Dewar K."/>
            <person name="Conant G."/>
            <person name="Drula E."/>
            <person name="Henrissat B."/>
            <person name="Hansel C."/>
            <person name="Singer S."/>
            <person name="Hutchinson M.I."/>
            <person name="de Vries R.P."/>
            <person name="Natvig D.O."/>
            <person name="Powell A.J."/>
            <person name="Tsang A."/>
            <person name="Grigoriev I.V."/>
        </authorList>
    </citation>
    <scope>NUCLEOTIDE SEQUENCE [LARGE SCALE GENOMIC DNA]</scope>
    <source>
        <strain evidence="15 16">CBS 620.91</strain>
    </source>
</reference>
<sequence>MPRLLQRPRRPDAAAERPRPDADDHVPLELPSYEPPSCPMDDKTKDAIKSLYSNRDPDSSRRQYNKHLEKSTEYLSTIVGAINDTLRTRRRSLARMAEKRRERGEQEPDENELSLQQYVAELEATINELTDSSEEALRVVIDYRAELEDHPAVLEKVWEGLDEQRRSQQGERAERAARRTERASRRVAGGDDQDENRAEADQVDEEAPAQENTSRVTGIKELLEAARKAKLDEYEALSAYERYARHNDYIKFKQIWHDAVHADDNVPLPDATTWFDELGRPNKGAVANDDDDLVVEREIIDLKCPLSLQIMKEPYSNHQCRHTFEKSAILEFLRSSGGAGQCPVCSKHLRIRDFYLDEVMLRKIKRAEEAANRGVDNTSDIEPEDEDDSSLIVGRTTHIKKEKDRPRRRMEELDPEDD</sequence>
<keyword evidence="6" id="KW-0479">Metal-binding</keyword>
<feature type="region of interest" description="Disordered" evidence="13">
    <location>
        <begin position="371"/>
        <end position="418"/>
    </location>
</feature>
<evidence type="ECO:0000259" key="14">
    <source>
        <dbReference type="PROSITE" id="PS51044"/>
    </source>
</evidence>
<evidence type="ECO:0000256" key="13">
    <source>
        <dbReference type="SAM" id="MobiDB-lite"/>
    </source>
</evidence>
<feature type="region of interest" description="Disordered" evidence="13">
    <location>
        <begin position="1"/>
        <end position="44"/>
    </location>
</feature>
<dbReference type="Proteomes" id="UP001583172">
    <property type="component" value="Unassembled WGS sequence"/>
</dbReference>
<feature type="compositionally biased region" description="Basic and acidic residues" evidence="13">
    <location>
        <begin position="163"/>
        <end position="184"/>
    </location>
</feature>
<evidence type="ECO:0000256" key="9">
    <source>
        <dbReference type="ARBA" id="ARBA00022833"/>
    </source>
</evidence>
<keyword evidence="5" id="KW-0808">Transferase</keyword>
<protein>
    <recommendedName>
        <fullName evidence="4">peptidylprolyl isomerase</fullName>
        <ecNumber evidence="4">5.2.1.8</ecNumber>
    </recommendedName>
</protein>
<dbReference type="InterPro" id="IPR026846">
    <property type="entry name" value="Nse2(Mms21)"/>
</dbReference>
<comment type="subcellular location">
    <subcellularLocation>
        <location evidence="1">Nucleus</location>
    </subcellularLocation>
</comment>
<keyword evidence="10" id="KW-0697">Rotamase</keyword>
<keyword evidence="7 12" id="KW-0863">Zinc-finger</keyword>
<dbReference type="SMART" id="SM00504">
    <property type="entry name" value="Ubox"/>
    <property type="match status" value="1"/>
</dbReference>
<organism evidence="15 16">
    <name type="scientific">Humicola insolens</name>
    <name type="common">Soft-rot fungus</name>
    <dbReference type="NCBI Taxonomy" id="85995"/>
    <lineage>
        <taxon>Eukaryota</taxon>
        <taxon>Fungi</taxon>
        <taxon>Dikarya</taxon>
        <taxon>Ascomycota</taxon>
        <taxon>Pezizomycotina</taxon>
        <taxon>Sordariomycetes</taxon>
        <taxon>Sordariomycetidae</taxon>
        <taxon>Sordariales</taxon>
        <taxon>Chaetomiaceae</taxon>
        <taxon>Mycothermus</taxon>
    </lineage>
</organism>
<evidence type="ECO:0000313" key="15">
    <source>
        <dbReference type="EMBL" id="KAL1841658.1"/>
    </source>
</evidence>
<dbReference type="InterPro" id="IPR004181">
    <property type="entry name" value="Znf_MIZ"/>
</dbReference>
<dbReference type="Pfam" id="PF11789">
    <property type="entry name" value="zf-Nse"/>
    <property type="match status" value="1"/>
</dbReference>
<evidence type="ECO:0000256" key="1">
    <source>
        <dbReference type="ARBA" id="ARBA00004123"/>
    </source>
</evidence>
<evidence type="ECO:0000256" key="3">
    <source>
        <dbReference type="ARBA" id="ARBA00008212"/>
    </source>
</evidence>
<evidence type="ECO:0000256" key="2">
    <source>
        <dbReference type="ARBA" id="ARBA00004718"/>
    </source>
</evidence>
<keyword evidence="9" id="KW-0862">Zinc</keyword>
<evidence type="ECO:0000256" key="6">
    <source>
        <dbReference type="ARBA" id="ARBA00022723"/>
    </source>
</evidence>
<dbReference type="EC" id="5.2.1.8" evidence="4"/>
<keyword evidence="8" id="KW-0833">Ubl conjugation pathway</keyword>
<keyword evidence="11" id="KW-0539">Nucleus</keyword>
<feature type="region of interest" description="Disordered" evidence="13">
    <location>
        <begin position="163"/>
        <end position="215"/>
    </location>
</feature>
<feature type="compositionally biased region" description="Basic and acidic residues" evidence="13">
    <location>
        <begin position="399"/>
        <end position="412"/>
    </location>
</feature>
<dbReference type="PANTHER" id="PTHR21330:SF1">
    <property type="entry name" value="E3 SUMO-PROTEIN LIGASE NSE2"/>
    <property type="match status" value="1"/>
</dbReference>
<evidence type="ECO:0000256" key="4">
    <source>
        <dbReference type="ARBA" id="ARBA00013194"/>
    </source>
</evidence>
<name>A0ABR3VIF0_HUMIN</name>
<feature type="domain" description="SP-RING-type" evidence="14">
    <location>
        <begin position="289"/>
        <end position="369"/>
    </location>
</feature>
<keyword evidence="16" id="KW-1185">Reference proteome</keyword>
<evidence type="ECO:0000256" key="11">
    <source>
        <dbReference type="ARBA" id="ARBA00023242"/>
    </source>
</evidence>
<comment type="similarity">
    <text evidence="3">Belongs to the NSE2 family.</text>
</comment>
<evidence type="ECO:0000256" key="5">
    <source>
        <dbReference type="ARBA" id="ARBA00022679"/>
    </source>
</evidence>
<feature type="compositionally biased region" description="Basic and acidic residues" evidence="13">
    <location>
        <begin position="9"/>
        <end position="27"/>
    </location>
</feature>
<evidence type="ECO:0000256" key="10">
    <source>
        <dbReference type="ARBA" id="ARBA00023110"/>
    </source>
</evidence>
<dbReference type="PROSITE" id="PS51044">
    <property type="entry name" value="ZF_SP_RING"/>
    <property type="match status" value="1"/>
</dbReference>
<dbReference type="EMBL" id="JAZGSY010000068">
    <property type="protein sequence ID" value="KAL1841658.1"/>
    <property type="molecule type" value="Genomic_DNA"/>
</dbReference>
<feature type="compositionally biased region" description="Acidic residues" evidence="13">
    <location>
        <begin position="379"/>
        <end position="389"/>
    </location>
</feature>
<dbReference type="CDD" id="cd16651">
    <property type="entry name" value="SPL-RING_NSE2"/>
    <property type="match status" value="1"/>
</dbReference>
<evidence type="ECO:0000256" key="7">
    <source>
        <dbReference type="ARBA" id="ARBA00022771"/>
    </source>
</evidence>
<evidence type="ECO:0000256" key="12">
    <source>
        <dbReference type="PROSITE-ProRule" id="PRU00452"/>
    </source>
</evidence>
<comment type="pathway">
    <text evidence="2">Protein modification; protein sumoylation.</text>
</comment>
<dbReference type="InterPro" id="IPR013083">
    <property type="entry name" value="Znf_RING/FYVE/PHD"/>
</dbReference>
<comment type="caution">
    <text evidence="15">The sequence shown here is derived from an EMBL/GenBank/DDBJ whole genome shotgun (WGS) entry which is preliminary data.</text>
</comment>
<dbReference type="Gene3D" id="3.30.40.10">
    <property type="entry name" value="Zinc/RING finger domain, C3HC4 (zinc finger)"/>
    <property type="match status" value="1"/>
</dbReference>
<dbReference type="SUPFAM" id="SSF57850">
    <property type="entry name" value="RING/U-box"/>
    <property type="match status" value="1"/>
</dbReference>